<name>A0A372FVT5_9ACTN</name>
<evidence type="ECO:0000313" key="2">
    <source>
        <dbReference type="Proteomes" id="UP000262621"/>
    </source>
</evidence>
<reference evidence="1 2" key="1">
    <citation type="submission" date="2018-08" db="EMBL/GenBank/DDBJ databases">
        <title>Verrucosispora craniellae sp. nov., isolated from a marine sponge in the South China Sea.</title>
        <authorList>
            <person name="Li L."/>
            <person name="Lin H.W."/>
        </authorList>
    </citation>
    <scope>NUCLEOTIDE SEQUENCE [LARGE SCALE GENOMIC DNA]</scope>
    <source>
        <strain evidence="1 2">LHW63014</strain>
    </source>
</reference>
<comment type="caution">
    <text evidence="1">The sequence shown here is derived from an EMBL/GenBank/DDBJ whole genome shotgun (WGS) entry which is preliminary data.</text>
</comment>
<organism evidence="1 2">
    <name type="scientific">Micromonospora craniellae</name>
    <dbReference type="NCBI Taxonomy" id="2294034"/>
    <lineage>
        <taxon>Bacteria</taxon>
        <taxon>Bacillati</taxon>
        <taxon>Actinomycetota</taxon>
        <taxon>Actinomycetes</taxon>
        <taxon>Micromonosporales</taxon>
        <taxon>Micromonosporaceae</taxon>
        <taxon>Micromonospora</taxon>
    </lineage>
</organism>
<sequence>MSREHIPSRWLIGAGHTPDQAEEWLAQVPAWANIDGAVLDEFALKNAAKWSAKSRRTAAGWVHDLAAWTGEWAAHRRKGL</sequence>
<proteinExistence type="predicted"/>
<dbReference type="Proteomes" id="UP000262621">
    <property type="component" value="Unassembled WGS sequence"/>
</dbReference>
<accession>A0A372FVT5</accession>
<protein>
    <submittedName>
        <fullName evidence="1">Uncharacterized protein</fullName>
    </submittedName>
</protein>
<keyword evidence="2" id="KW-1185">Reference proteome</keyword>
<dbReference type="RefSeq" id="WP_117229519.1">
    <property type="nucleotide sequence ID" value="NZ_CP061725.1"/>
</dbReference>
<gene>
    <name evidence="1" type="ORF">D0Q02_19855</name>
</gene>
<evidence type="ECO:0000313" key="1">
    <source>
        <dbReference type="EMBL" id="RFS44897.1"/>
    </source>
</evidence>
<dbReference type="OrthoDB" id="2570531at2"/>
<dbReference type="AlphaFoldDB" id="A0A372FVT5"/>
<dbReference type="EMBL" id="QVFU01000023">
    <property type="protein sequence ID" value="RFS44897.1"/>
    <property type="molecule type" value="Genomic_DNA"/>
</dbReference>